<name>A0A0A2TBU8_9BACI</name>
<dbReference type="SUPFAM" id="SSF55347">
    <property type="entry name" value="Glyceraldehyde-3-phosphate dehydrogenase-like, C-terminal domain"/>
    <property type="match status" value="1"/>
</dbReference>
<dbReference type="RefSeq" id="WP_036818086.1">
    <property type="nucleotide sequence ID" value="NZ_AVBF01000015.1"/>
</dbReference>
<dbReference type="Pfam" id="PF01408">
    <property type="entry name" value="GFO_IDH_MocA"/>
    <property type="match status" value="1"/>
</dbReference>
<dbReference type="GO" id="GO:0000166">
    <property type="term" value="F:nucleotide binding"/>
    <property type="evidence" value="ECO:0007669"/>
    <property type="project" value="InterPro"/>
</dbReference>
<dbReference type="Pfam" id="PF22725">
    <property type="entry name" value="GFO_IDH_MocA_C3"/>
    <property type="match status" value="1"/>
</dbReference>
<dbReference type="SUPFAM" id="SSF51735">
    <property type="entry name" value="NAD(P)-binding Rossmann-fold domains"/>
    <property type="match status" value="1"/>
</dbReference>
<keyword evidence="4" id="KW-1185">Reference proteome</keyword>
<dbReference type="InterPro" id="IPR000683">
    <property type="entry name" value="Gfo/Idh/MocA-like_OxRdtase_N"/>
</dbReference>
<organism evidence="3 4">
    <name type="scientific">Pontibacillus yanchengensis Y32</name>
    <dbReference type="NCBI Taxonomy" id="1385514"/>
    <lineage>
        <taxon>Bacteria</taxon>
        <taxon>Bacillati</taxon>
        <taxon>Bacillota</taxon>
        <taxon>Bacilli</taxon>
        <taxon>Bacillales</taxon>
        <taxon>Bacillaceae</taxon>
        <taxon>Pontibacillus</taxon>
    </lineage>
</organism>
<gene>
    <name evidence="3" type="ORF">N782_06700</name>
</gene>
<evidence type="ECO:0000259" key="1">
    <source>
        <dbReference type="Pfam" id="PF01408"/>
    </source>
</evidence>
<evidence type="ECO:0000313" key="4">
    <source>
        <dbReference type="Proteomes" id="UP000030147"/>
    </source>
</evidence>
<accession>A0A0A2TBU8</accession>
<reference evidence="3 4" key="1">
    <citation type="journal article" date="2015" name="Stand. Genomic Sci.">
        <title>High quality draft genome sequence of the moderately halophilic bacterium Pontibacillus yanchengensis Y32(T) and comparison among Pontibacillus genomes.</title>
        <authorList>
            <person name="Huang J."/>
            <person name="Qiao Z.X."/>
            <person name="Tang J.W."/>
            <person name="Wang G."/>
        </authorList>
    </citation>
    <scope>NUCLEOTIDE SEQUENCE [LARGE SCALE GENOMIC DNA]</scope>
    <source>
        <strain evidence="3 4">Y32</strain>
    </source>
</reference>
<comment type="caution">
    <text evidence="3">The sequence shown here is derived from an EMBL/GenBank/DDBJ whole genome shotgun (WGS) entry which is preliminary data.</text>
</comment>
<dbReference type="OrthoDB" id="9815825at2"/>
<feature type="domain" description="GFO/IDH/MocA-like oxidoreductase" evidence="2">
    <location>
        <begin position="132"/>
        <end position="255"/>
    </location>
</feature>
<dbReference type="eggNOG" id="COG0673">
    <property type="taxonomic scope" value="Bacteria"/>
</dbReference>
<feature type="domain" description="Gfo/Idh/MocA-like oxidoreductase N-terminal" evidence="1">
    <location>
        <begin position="5"/>
        <end position="124"/>
    </location>
</feature>
<dbReference type="Gene3D" id="3.30.360.10">
    <property type="entry name" value="Dihydrodipicolinate Reductase, domain 2"/>
    <property type="match status" value="1"/>
</dbReference>
<evidence type="ECO:0000313" key="3">
    <source>
        <dbReference type="EMBL" id="KGP73297.1"/>
    </source>
</evidence>
<evidence type="ECO:0000259" key="2">
    <source>
        <dbReference type="Pfam" id="PF22725"/>
    </source>
</evidence>
<dbReference type="PANTHER" id="PTHR43249:SF1">
    <property type="entry name" value="D-GLUCOSIDE 3-DEHYDROGENASE"/>
    <property type="match status" value="1"/>
</dbReference>
<dbReference type="EMBL" id="AVBF01000015">
    <property type="protein sequence ID" value="KGP73297.1"/>
    <property type="molecule type" value="Genomic_DNA"/>
</dbReference>
<dbReference type="Gene3D" id="3.40.50.720">
    <property type="entry name" value="NAD(P)-binding Rossmann-like Domain"/>
    <property type="match status" value="1"/>
</dbReference>
<proteinExistence type="predicted"/>
<dbReference type="PANTHER" id="PTHR43249">
    <property type="entry name" value="UDP-N-ACETYL-2-AMINO-2-DEOXY-D-GLUCURONATE OXIDASE"/>
    <property type="match status" value="1"/>
</dbReference>
<dbReference type="AlphaFoldDB" id="A0A0A2TBU8"/>
<dbReference type="InterPro" id="IPR055170">
    <property type="entry name" value="GFO_IDH_MocA-like_dom"/>
</dbReference>
<dbReference type="Proteomes" id="UP000030147">
    <property type="component" value="Unassembled WGS sequence"/>
</dbReference>
<dbReference type="InterPro" id="IPR052515">
    <property type="entry name" value="Gfo/Idh/MocA_Oxidoreductase"/>
</dbReference>
<protein>
    <submittedName>
        <fullName evidence="3">Oxidoreductase</fullName>
    </submittedName>
</protein>
<dbReference type="STRING" id="1385514.N782_06700"/>
<dbReference type="InterPro" id="IPR036291">
    <property type="entry name" value="NAD(P)-bd_dom_sf"/>
</dbReference>
<sequence length="327" mass="36907">MNEVKWGIIGCGDVTEVKSGPAFDKVENSSLVAVMRRNGEKAKDYAERHGVPKWYDNAEDLIHDPDVNAIYIATPPSNHRDYTIEAAKAGKPVYVEKPMARNVEECSEMITYCKEKEVPLYVAFYRRALPRFLKVKELLDKGEIGEIRFVTSRHSKPLMEKDENGEWPWRVQPEISGGGLFYDLASHTLDLLDFLISPIEEVKGFAANQAGAYPAEDMVSGNYKFENGVIGNGVWSFSSYKDEDINRIEGTKGVITFSTFDHTPIKLENDSGLQEFNIEHPKHIQEGLIQKIVDELLGKGTSPSTGESAQRTNWVMDEMVKEYYKKG</sequence>